<dbReference type="KEGG" id="bfo:118426957"/>
<evidence type="ECO:0000256" key="1">
    <source>
        <dbReference type="SAM" id="MobiDB-lite"/>
    </source>
</evidence>
<feature type="domain" description="DUF4440" evidence="2">
    <location>
        <begin position="183"/>
        <end position="289"/>
    </location>
</feature>
<dbReference type="AlphaFoldDB" id="A0A9J7N5P6"/>
<dbReference type="RefSeq" id="XP_035692481.1">
    <property type="nucleotide sequence ID" value="XM_035836588.1"/>
</dbReference>
<evidence type="ECO:0000313" key="4">
    <source>
        <dbReference type="RefSeq" id="XP_035692481.1"/>
    </source>
</evidence>
<feature type="region of interest" description="Disordered" evidence="1">
    <location>
        <begin position="139"/>
        <end position="165"/>
    </location>
</feature>
<dbReference type="Gene3D" id="3.10.450.50">
    <property type="match status" value="2"/>
</dbReference>
<dbReference type="PANTHER" id="PTHR31664">
    <property type="entry name" value="PROTEIN CBG16427"/>
    <property type="match status" value="1"/>
</dbReference>
<dbReference type="GeneID" id="118426957"/>
<dbReference type="Pfam" id="PF14534">
    <property type="entry name" value="DUF4440"/>
    <property type="match status" value="2"/>
</dbReference>
<dbReference type="InterPro" id="IPR032710">
    <property type="entry name" value="NTF2-like_dom_sf"/>
</dbReference>
<keyword evidence="3" id="KW-1185">Reference proteome</keyword>
<feature type="compositionally biased region" description="Basic and acidic residues" evidence="1">
    <location>
        <begin position="140"/>
        <end position="152"/>
    </location>
</feature>
<feature type="domain" description="DUF4440" evidence="2">
    <location>
        <begin position="8"/>
        <end position="113"/>
    </location>
</feature>
<dbReference type="Proteomes" id="UP000001554">
    <property type="component" value="Chromosome 12"/>
</dbReference>
<name>A0A9J7N5P6_BRAFL</name>
<evidence type="ECO:0000313" key="3">
    <source>
        <dbReference type="Proteomes" id="UP000001554"/>
    </source>
</evidence>
<gene>
    <name evidence="4" type="primary">LOC118426957</name>
</gene>
<evidence type="ECO:0000259" key="2">
    <source>
        <dbReference type="Pfam" id="PF14534"/>
    </source>
</evidence>
<dbReference type="SUPFAM" id="SSF54427">
    <property type="entry name" value="NTF2-like"/>
    <property type="match status" value="2"/>
</dbReference>
<sequence>MADLKTLIEANNQKFMATFKAGDMKGVANMYTEDCKIMPTGTDTLFGREGPEKVFSGAWAGGARTLELKVEEVGPMGSDVIYERSTYAFKKEDGSVAEAGKYVVIWKKVGGEWFLHIDIFNTLPLDSYTLSTAVHQRGQQTKEHQAAKHHETMSSGEVDVKQGQQQQRIPNIMEDPDHLKKVIEARNRKLMDYFKANDMKAVSNMYTEHCKIMPPGEDTLFDREGAEKIFLDVWESGVREVELKSEEVEPMGCDVIYERGTSTMKKGDGSVADVSNKYVVIWKNIDCEWFLHIDIFNSNKA</sequence>
<accession>A0A9J7N5P6</accession>
<proteinExistence type="predicted"/>
<reference evidence="4" key="2">
    <citation type="submission" date="2025-08" db="UniProtKB">
        <authorList>
            <consortium name="RefSeq"/>
        </authorList>
    </citation>
    <scope>IDENTIFICATION</scope>
    <source>
        <strain evidence="4">S238N-H82</strain>
        <tissue evidence="4">Testes</tissue>
    </source>
</reference>
<dbReference type="InterPro" id="IPR027843">
    <property type="entry name" value="DUF4440"/>
</dbReference>
<dbReference type="PANTHER" id="PTHR31664:SF8">
    <property type="entry name" value="DUF4440 DOMAIN-CONTAINING PROTEIN"/>
    <property type="match status" value="1"/>
</dbReference>
<reference evidence="3" key="1">
    <citation type="journal article" date="2020" name="Nat. Ecol. Evol.">
        <title>Deeply conserved synteny resolves early events in vertebrate evolution.</title>
        <authorList>
            <person name="Simakov O."/>
            <person name="Marletaz F."/>
            <person name="Yue J.X."/>
            <person name="O'Connell B."/>
            <person name="Jenkins J."/>
            <person name="Brandt A."/>
            <person name="Calef R."/>
            <person name="Tung C.H."/>
            <person name="Huang T.K."/>
            <person name="Schmutz J."/>
            <person name="Satoh N."/>
            <person name="Yu J.K."/>
            <person name="Putnam N.H."/>
            <person name="Green R.E."/>
            <person name="Rokhsar D.S."/>
        </authorList>
    </citation>
    <scope>NUCLEOTIDE SEQUENCE [LARGE SCALE GENOMIC DNA]</scope>
    <source>
        <strain evidence="3">S238N-H82</strain>
    </source>
</reference>
<organism evidence="3 4">
    <name type="scientific">Branchiostoma floridae</name>
    <name type="common">Florida lancelet</name>
    <name type="synonym">Amphioxus</name>
    <dbReference type="NCBI Taxonomy" id="7739"/>
    <lineage>
        <taxon>Eukaryota</taxon>
        <taxon>Metazoa</taxon>
        <taxon>Chordata</taxon>
        <taxon>Cephalochordata</taxon>
        <taxon>Leptocardii</taxon>
        <taxon>Amphioxiformes</taxon>
        <taxon>Branchiostomatidae</taxon>
        <taxon>Branchiostoma</taxon>
    </lineage>
</organism>
<dbReference type="OrthoDB" id="5970825at2759"/>
<protein>
    <submittedName>
        <fullName evidence="4">Uncharacterized protein LOC118426957</fullName>
    </submittedName>
</protein>